<gene>
    <name evidence="2" type="ORF">CSSPTR1EN2_LOCUS20154</name>
</gene>
<keyword evidence="3" id="KW-1185">Reference proteome</keyword>
<feature type="compositionally biased region" description="Acidic residues" evidence="1">
    <location>
        <begin position="36"/>
        <end position="47"/>
    </location>
</feature>
<organism evidence="2 3">
    <name type="scientific">Sphagnum troendelagicum</name>
    <dbReference type="NCBI Taxonomy" id="128251"/>
    <lineage>
        <taxon>Eukaryota</taxon>
        <taxon>Viridiplantae</taxon>
        <taxon>Streptophyta</taxon>
        <taxon>Embryophyta</taxon>
        <taxon>Bryophyta</taxon>
        <taxon>Sphagnophytina</taxon>
        <taxon>Sphagnopsida</taxon>
        <taxon>Sphagnales</taxon>
        <taxon>Sphagnaceae</taxon>
        <taxon>Sphagnum</taxon>
    </lineage>
</organism>
<feature type="compositionally biased region" description="Acidic residues" evidence="1">
    <location>
        <begin position="17"/>
        <end position="29"/>
    </location>
</feature>
<name>A0ABP0UUE3_9BRYO</name>
<evidence type="ECO:0000256" key="1">
    <source>
        <dbReference type="SAM" id="MobiDB-lite"/>
    </source>
</evidence>
<protein>
    <submittedName>
        <fullName evidence="2">Uncharacterized protein</fullName>
    </submittedName>
</protein>
<evidence type="ECO:0000313" key="2">
    <source>
        <dbReference type="EMBL" id="CAK9230900.1"/>
    </source>
</evidence>
<dbReference type="Proteomes" id="UP001497512">
    <property type="component" value="Chromosome 7"/>
</dbReference>
<reference evidence="2" key="1">
    <citation type="submission" date="2024-02" db="EMBL/GenBank/DDBJ databases">
        <authorList>
            <consortium name="ELIXIR-Norway"/>
            <consortium name="Elixir Norway"/>
        </authorList>
    </citation>
    <scope>NUCLEOTIDE SEQUENCE</scope>
</reference>
<feature type="region of interest" description="Disordered" evidence="1">
    <location>
        <begin position="1"/>
        <end position="47"/>
    </location>
</feature>
<accession>A0ABP0UUE3</accession>
<proteinExistence type="predicted"/>
<sequence>MPMSEQGISEQRKVQESESDSDSSEDFDEVTQSISLDEDASEFEDTEFEELVKEEGPQQILQLIMQNKVDELMKEQLTDDDDYTDWIQWAADEERRMQSVSEAATAAEESVLLQIQQMEIADSSGDVRERITRNPKEDTRWGEICQKIRINQHLEKGMEQQLWSGHQSAFDDLKRVLVQAPVLHANADALSRNPVGQAVDDEDFHQEIPDDRVTQHGMGEAAEKVLAVRHDQHLEWFEKLRRSSGLAKHHMRGFGVNHGGNLNPHHLFMVDNVNAVDEGEETNPGVERIEVAEDEELDATVGEQKPKKGLVKNYNRRQQLELVLAAQELSGIGDSEVEAAVEEEGFEMKGYDIWQDAKCMVLLREGMLPDMIELEEGKKSSTKFSPFMVLTGRSPRLRADNYLSALTGVIDDGVGVEQIAA</sequence>
<evidence type="ECO:0000313" key="3">
    <source>
        <dbReference type="Proteomes" id="UP001497512"/>
    </source>
</evidence>
<dbReference type="EMBL" id="OZ019899">
    <property type="protein sequence ID" value="CAK9230900.1"/>
    <property type="molecule type" value="Genomic_DNA"/>
</dbReference>